<evidence type="ECO:0000313" key="1">
    <source>
        <dbReference type="EMBL" id="CEO55016.1"/>
    </source>
</evidence>
<dbReference type="AlphaFoldDB" id="A0A0B7KJZ1"/>
<reference evidence="1" key="1">
    <citation type="submission" date="2015-01" db="EMBL/GenBank/DDBJ databases">
        <authorList>
            <person name="Durling Mikael"/>
        </authorList>
    </citation>
    <scope>NUCLEOTIDE SEQUENCE</scope>
</reference>
<protein>
    <submittedName>
        <fullName evidence="1">Uncharacterized protein</fullName>
    </submittedName>
</protein>
<proteinExistence type="predicted"/>
<name>A0A0B7KJZ1_BIOOC</name>
<dbReference type="EMBL" id="CDPU01000047">
    <property type="protein sequence ID" value="CEO55016.1"/>
    <property type="molecule type" value="Genomic_DNA"/>
</dbReference>
<gene>
    <name evidence="1" type="ORF">BN869_000011074_1</name>
</gene>
<accession>A0A0B7KJZ1</accession>
<organism evidence="1">
    <name type="scientific">Bionectria ochroleuca</name>
    <name type="common">Gliocladium roseum</name>
    <dbReference type="NCBI Taxonomy" id="29856"/>
    <lineage>
        <taxon>Eukaryota</taxon>
        <taxon>Fungi</taxon>
        <taxon>Dikarya</taxon>
        <taxon>Ascomycota</taxon>
        <taxon>Pezizomycotina</taxon>
        <taxon>Sordariomycetes</taxon>
        <taxon>Hypocreomycetidae</taxon>
        <taxon>Hypocreales</taxon>
        <taxon>Bionectriaceae</taxon>
        <taxon>Clonostachys</taxon>
    </lineage>
</organism>
<sequence length="65" mass="7368">METVTSTVLLHRVEELADPDERNDFHIRGTVSLLSRIGLVEYDEFGASIIRETYGLLLPYNTTTV</sequence>